<gene>
    <name evidence="1" type="ORF">JYE49_08625</name>
</gene>
<evidence type="ECO:0000313" key="2">
    <source>
        <dbReference type="Proteomes" id="UP000682782"/>
    </source>
</evidence>
<proteinExistence type="predicted"/>
<organism evidence="1 2">
    <name type="scientific">Aristaeella hokkaidonensis</name>
    <dbReference type="NCBI Taxonomy" id="3046382"/>
    <lineage>
        <taxon>Bacteria</taxon>
        <taxon>Bacillati</taxon>
        <taxon>Bacillota</taxon>
        <taxon>Clostridia</taxon>
        <taxon>Eubacteriales</taxon>
        <taxon>Aristaeellaceae</taxon>
        <taxon>Aristaeella</taxon>
    </lineage>
</organism>
<evidence type="ECO:0000313" key="1">
    <source>
        <dbReference type="EMBL" id="QUC65942.1"/>
    </source>
</evidence>
<dbReference type="EMBL" id="CP068393">
    <property type="protein sequence ID" value="QUC65942.1"/>
    <property type="molecule type" value="Genomic_DNA"/>
</dbReference>
<name>A0AC61MUZ0_9FIRM</name>
<protein>
    <submittedName>
        <fullName evidence="1">Sugar ABC transporter substrate-binding protein</fullName>
    </submittedName>
</protein>
<accession>A0AC61MUZ0</accession>
<keyword evidence="2" id="KW-1185">Reference proteome</keyword>
<dbReference type="Proteomes" id="UP000682782">
    <property type="component" value="Chromosome"/>
</dbReference>
<reference evidence="1" key="1">
    <citation type="submission" date="2021-01" db="EMBL/GenBank/DDBJ databases">
        <title>Complete genome sequence of Clostridiales bacterium R-7.</title>
        <authorList>
            <person name="Mahoney-Kurpe S.C."/>
            <person name="Palevich N."/>
            <person name="Koike S."/>
            <person name="Moon C.D."/>
            <person name="Attwood G.T."/>
        </authorList>
    </citation>
    <scope>NUCLEOTIDE SEQUENCE</scope>
    <source>
        <strain evidence="1">R-7</strain>
    </source>
</reference>
<sequence length="407" mass="45845">MRKLFAILLTLCMLFSFVSFASAEENVTITFAFWDNNQEPGMKAIADAYMAAHPGVTVEVQVTPWDQYWTKLEASAQGSGEAMPDVFWMHSNQFFKYVTADKLLPLDFEYDYTPYPAGVTALYNFNNVHYAVPKDYDTIALVYNKEIFDNAGIAYPDDTWTWDTLLETAKKLTDPEKGIYGFGAPNDRQSGYLNLIYQNEGFAFEDGKSGYDQAATQEAIQWWVDLQKVHQVSPSQESFVDMGVDDQMQAGKLAMCFTGSWMMSSYTNNELFADKFDLAVLPQGKTRASIYNGLGYAGAASTKYPEVVKDFIQFCGTEEANKLQAEKKAAIPAFAGTEKYFTDNFTTINIACYPEMISYGVQYPFSPNKSLWESQEEELMNEVYAGSKTVEEACNELHEIICDIEGI</sequence>